<reference evidence="1 2" key="1">
    <citation type="journal article" date="2014" name="World J. Microbiol. Biotechnol.">
        <title>Biodiversity and physiological characteristics of Antarctic and Arctic lichens-associated bacteria.</title>
        <authorList>
            <person name="Lee Y.M."/>
            <person name="Kim E.H."/>
            <person name="Lee H.K."/>
            <person name="Hong S.G."/>
        </authorList>
    </citation>
    <scope>NUCLEOTIDE SEQUENCE [LARGE SCALE GENOMIC DNA]</scope>
    <source>
        <strain evidence="1 2">PAMC 26569</strain>
        <plasmid evidence="1">unnamed1</plasmid>
    </source>
</reference>
<dbReference type="AlphaFoldDB" id="A0A6M8HY91"/>
<dbReference type="RefSeq" id="WP_171833877.1">
    <property type="nucleotide sequence ID" value="NZ_CP053709.1"/>
</dbReference>
<keyword evidence="2" id="KW-1185">Reference proteome</keyword>
<accession>A0A6M8HY91</accession>
<gene>
    <name evidence="1" type="ORF">HN018_23475</name>
</gene>
<dbReference type="EMBL" id="CP053709">
    <property type="protein sequence ID" value="QKE93147.1"/>
    <property type="molecule type" value="Genomic_DNA"/>
</dbReference>
<organism evidence="1 2">
    <name type="scientific">Lichenicola cladoniae</name>
    <dbReference type="NCBI Taxonomy" id="1484109"/>
    <lineage>
        <taxon>Bacteria</taxon>
        <taxon>Pseudomonadati</taxon>
        <taxon>Pseudomonadota</taxon>
        <taxon>Alphaproteobacteria</taxon>
        <taxon>Acetobacterales</taxon>
        <taxon>Acetobacteraceae</taxon>
        <taxon>Lichenicola</taxon>
    </lineage>
</organism>
<evidence type="ECO:0000313" key="2">
    <source>
        <dbReference type="Proteomes" id="UP000500767"/>
    </source>
</evidence>
<dbReference type="KEGG" id="lck:HN018_23475"/>
<keyword evidence="1" id="KW-0614">Plasmid</keyword>
<protein>
    <submittedName>
        <fullName evidence="1">Uncharacterized protein</fullName>
    </submittedName>
</protein>
<name>A0A6M8HY91_9PROT</name>
<geneLocation type="plasmid" evidence="1 2">
    <name>unnamed1</name>
</geneLocation>
<sequence>MSASSKSGKAQRHGCIGSESVTLETTWMSGALSTDSAVAVMCWDNGGNHLLGLMIVRRSDSYASFVDLPPELEQRLAKLDRQYVEDNAEQLLAIAHAKLHECEFDEDRVISPEFLLQGHNPAVAGTMRHIPAELVASMAPGMETWQAAGFIVDVGEIDLARFGRKRFVH</sequence>
<dbReference type="Proteomes" id="UP000500767">
    <property type="component" value="Plasmid unnamed1"/>
</dbReference>
<evidence type="ECO:0000313" key="1">
    <source>
        <dbReference type="EMBL" id="QKE93147.1"/>
    </source>
</evidence>
<proteinExistence type="predicted"/>